<dbReference type="Proteomes" id="UP000294752">
    <property type="component" value="Unassembled WGS sequence"/>
</dbReference>
<gene>
    <name evidence="3" type="ORF">B0I21_104218</name>
</gene>
<dbReference type="CDD" id="cd03801">
    <property type="entry name" value="GT4_PimA-like"/>
    <property type="match status" value="1"/>
</dbReference>
<evidence type="ECO:0000259" key="2">
    <source>
        <dbReference type="Pfam" id="PF13439"/>
    </source>
</evidence>
<dbReference type="Pfam" id="PF00534">
    <property type="entry name" value="Glycos_transf_1"/>
    <property type="match status" value="1"/>
</dbReference>
<evidence type="ECO:0000259" key="1">
    <source>
        <dbReference type="Pfam" id="PF00534"/>
    </source>
</evidence>
<feature type="domain" description="Glycosyl transferase family 1" evidence="1">
    <location>
        <begin position="171"/>
        <end position="326"/>
    </location>
</feature>
<proteinExistence type="predicted"/>
<feature type="domain" description="Glycosyltransferase subfamily 4-like N-terminal" evidence="2">
    <location>
        <begin position="42"/>
        <end position="147"/>
    </location>
</feature>
<accession>A0A4R7D0Y4</accession>
<keyword evidence="4" id="KW-1185">Reference proteome</keyword>
<dbReference type="SUPFAM" id="SSF53756">
    <property type="entry name" value="UDP-Glycosyltransferase/glycogen phosphorylase"/>
    <property type="match status" value="1"/>
</dbReference>
<evidence type="ECO:0000313" key="3">
    <source>
        <dbReference type="EMBL" id="TDS13892.1"/>
    </source>
</evidence>
<organism evidence="3 4">
    <name type="scientific">Sphingobacterium paludis</name>
    <dbReference type="NCBI Taxonomy" id="1476465"/>
    <lineage>
        <taxon>Bacteria</taxon>
        <taxon>Pseudomonadati</taxon>
        <taxon>Bacteroidota</taxon>
        <taxon>Sphingobacteriia</taxon>
        <taxon>Sphingobacteriales</taxon>
        <taxon>Sphingobacteriaceae</taxon>
        <taxon>Sphingobacterium</taxon>
    </lineage>
</organism>
<protein>
    <submittedName>
        <fullName evidence="3">Glycosyltransferase involved in cell wall biosynthesis</fullName>
    </submittedName>
</protein>
<dbReference type="Pfam" id="PF13439">
    <property type="entry name" value="Glyco_transf_4"/>
    <property type="match status" value="1"/>
</dbReference>
<evidence type="ECO:0000313" key="4">
    <source>
        <dbReference type="Proteomes" id="UP000294752"/>
    </source>
</evidence>
<dbReference type="GO" id="GO:0016757">
    <property type="term" value="F:glycosyltransferase activity"/>
    <property type="evidence" value="ECO:0007669"/>
    <property type="project" value="InterPro"/>
</dbReference>
<dbReference type="AlphaFoldDB" id="A0A4R7D0Y4"/>
<keyword evidence="3" id="KW-0808">Transferase</keyword>
<name>A0A4R7D0Y4_9SPHI</name>
<comment type="caution">
    <text evidence="3">The sequence shown here is derived from an EMBL/GenBank/DDBJ whole genome shotgun (WGS) entry which is preliminary data.</text>
</comment>
<reference evidence="3 4" key="1">
    <citation type="submission" date="2019-03" db="EMBL/GenBank/DDBJ databases">
        <title>Genomic Encyclopedia of Type Strains, Phase III (KMG-III): the genomes of soil and plant-associated and newly described type strains.</title>
        <authorList>
            <person name="Whitman W."/>
        </authorList>
    </citation>
    <scope>NUCLEOTIDE SEQUENCE [LARGE SCALE GENOMIC DNA]</scope>
    <source>
        <strain evidence="3 4">CGMCC 1.12801</strain>
    </source>
</reference>
<dbReference type="Gene3D" id="3.40.50.2000">
    <property type="entry name" value="Glycogen Phosphorylase B"/>
    <property type="match status" value="2"/>
</dbReference>
<sequence length="348" mass="39682">MKFLRTCNELVVVVPAGSVLIQQFEGYGYRVIAMDMVRFAKRRAFGEQLRHLVHMLKQSAHLSRIVFREDIDIVWANSVQSLLYTFSVRFCTRAKVIWTVRDAISTRWHGFLFSIFATQVICISEFISRQLPASKKSKVIYNGVDLDVWSPDKVGGAMYRLKSEEAPTVCIGNIGQLIPWKNQLHFIRIARIISNAIPNAHFFIIGDDLFADYPDYRQELKREIMDADMVDRITFLGYNDDIKAVMAGLDMLIHTAINEPLGRVILEAMAMQKIVFSYASGGVAEIIDNGKDGFLVPANDYEALAKKLLWFIEQSPEFQYSVQKSARAKVAQKFNARLLAEQITRVVE</sequence>
<dbReference type="InterPro" id="IPR028098">
    <property type="entry name" value="Glyco_trans_4-like_N"/>
</dbReference>
<dbReference type="PANTHER" id="PTHR12526">
    <property type="entry name" value="GLYCOSYLTRANSFERASE"/>
    <property type="match status" value="1"/>
</dbReference>
<dbReference type="EMBL" id="SNZV01000004">
    <property type="protein sequence ID" value="TDS13892.1"/>
    <property type="molecule type" value="Genomic_DNA"/>
</dbReference>
<dbReference type="InterPro" id="IPR001296">
    <property type="entry name" value="Glyco_trans_1"/>
</dbReference>